<evidence type="ECO:0000256" key="1">
    <source>
        <dbReference type="ARBA" id="ARBA00004323"/>
    </source>
</evidence>
<evidence type="ECO:0000313" key="12">
    <source>
        <dbReference type="Proteomes" id="UP001190640"/>
    </source>
</evidence>
<evidence type="ECO:0000256" key="2">
    <source>
        <dbReference type="ARBA" id="ARBA00008124"/>
    </source>
</evidence>
<evidence type="ECO:0000256" key="10">
    <source>
        <dbReference type="SAM" id="MobiDB-lite"/>
    </source>
</evidence>
<gene>
    <name evidence="13" type="primary">LOC129332844</name>
</gene>
<evidence type="ECO:0000256" key="4">
    <source>
        <dbReference type="ARBA" id="ARBA00022692"/>
    </source>
</evidence>
<protein>
    <submittedName>
        <fullName evidence="13">Galactose-3-O-sulfotransferase 2-like isoform X1</fullName>
    </submittedName>
</protein>
<evidence type="ECO:0000256" key="11">
    <source>
        <dbReference type="SAM" id="Phobius"/>
    </source>
</evidence>
<sequence length="647" mass="74262">MTEISSPGENGCNGRKWNLMQSRQLRRLWFGLFLIFLLCVTFQVVQKLQCTSKCQLKQLSLQQSRAHENSLQDDRDPNSAHLFSKPMEKSITSQNVVEQLMPKPSLAEKKRHIMKLSKAFNQTKLLDSSLGSEEEFWQKPFVKGAHQAQMLHFEKRPEGLNHRFKQIPAKDALTFSASRKFVAVTKAGTFLIKMNNFTTKMNADDQAPGVNGSFQSPTETSSSNHRRSKSSRVTKTNSQNFSVPKDKKQSEEASSEMDNGVSLPEKTVLPTVGRMVGENMTNFSQGTTCKPRTHIVFLKVHKSASSTVMNILFRFGETHNLTFALPLNGGHQLNYPYYFTAAAVEPLSPSNGSQFNIMCHHMRFFKPEIAKVMLNSTFYFSILRNPVQLMESSFTYYKGTSVFSKAKNLEEFLNQPSQFYNASATDSHYAKNLMTFDFGYNHNGNFSAKHIQLMLQAIEAEFDLLLISEYFDESMVLLKETLCWDLDDVTFFPLNSRHNSAKNPLSERVAEKIKSWNKLDWAIYAHFNKTFWKKIDRNIGRERMQNEVRILQQKREQLAKICLQGSGSVVPQLIRDRSLAPLQYGRAVIMGYNLKPRLDKTTRQKCQRMVTPELQYNRLLYRKQFPKKALKPSNIAILPKLSDRRAV</sequence>
<dbReference type="GO" id="GO:0000139">
    <property type="term" value="C:Golgi membrane"/>
    <property type="evidence" value="ECO:0007669"/>
    <property type="project" value="UniProtKB-SubCell"/>
</dbReference>
<evidence type="ECO:0000256" key="6">
    <source>
        <dbReference type="ARBA" id="ARBA00022989"/>
    </source>
</evidence>
<dbReference type="SUPFAM" id="SSF52540">
    <property type="entry name" value="P-loop containing nucleoside triphosphate hydrolases"/>
    <property type="match status" value="1"/>
</dbReference>
<keyword evidence="7" id="KW-0333">Golgi apparatus</keyword>
<accession>A0AA97JJQ3</accession>
<dbReference type="GO" id="GO:0009247">
    <property type="term" value="P:glycolipid biosynthetic process"/>
    <property type="evidence" value="ECO:0007669"/>
    <property type="project" value="InterPro"/>
</dbReference>
<keyword evidence="5" id="KW-0735">Signal-anchor</keyword>
<feature type="transmembrane region" description="Helical" evidence="11">
    <location>
        <begin position="28"/>
        <end position="45"/>
    </location>
</feature>
<keyword evidence="8 11" id="KW-0472">Membrane</keyword>
<reference evidence="13" key="1">
    <citation type="submission" date="2025-08" db="UniProtKB">
        <authorList>
            <consortium name="RefSeq"/>
        </authorList>
    </citation>
    <scope>IDENTIFICATION</scope>
    <source>
        <tissue evidence="13">Blood</tissue>
    </source>
</reference>
<comment type="similarity">
    <text evidence="2">Belongs to the galactose-3-O-sulfotransferase family.</text>
</comment>
<feature type="compositionally biased region" description="Polar residues" evidence="10">
    <location>
        <begin position="233"/>
        <end position="242"/>
    </location>
</feature>
<dbReference type="InterPro" id="IPR009729">
    <property type="entry name" value="Gal-3-0_sulfotransfrase"/>
</dbReference>
<keyword evidence="12" id="KW-1185">Reference proteome</keyword>
<evidence type="ECO:0000256" key="9">
    <source>
        <dbReference type="ARBA" id="ARBA00023180"/>
    </source>
</evidence>
<dbReference type="RefSeq" id="XP_054840103.1">
    <property type="nucleotide sequence ID" value="XM_054984128.1"/>
</dbReference>
<organism evidence="12 13">
    <name type="scientific">Eublepharis macularius</name>
    <name type="common">Leopard gecko</name>
    <name type="synonym">Cyrtodactylus macularius</name>
    <dbReference type="NCBI Taxonomy" id="481883"/>
    <lineage>
        <taxon>Eukaryota</taxon>
        <taxon>Metazoa</taxon>
        <taxon>Chordata</taxon>
        <taxon>Craniata</taxon>
        <taxon>Vertebrata</taxon>
        <taxon>Euteleostomi</taxon>
        <taxon>Lepidosauria</taxon>
        <taxon>Squamata</taxon>
        <taxon>Bifurcata</taxon>
        <taxon>Gekkota</taxon>
        <taxon>Eublepharidae</taxon>
        <taxon>Eublepharinae</taxon>
        <taxon>Eublepharis</taxon>
    </lineage>
</organism>
<dbReference type="Proteomes" id="UP001190640">
    <property type="component" value="Chromosome 6"/>
</dbReference>
<feature type="region of interest" description="Disordered" evidence="10">
    <location>
        <begin position="203"/>
        <end position="266"/>
    </location>
</feature>
<comment type="subcellular location">
    <subcellularLocation>
        <location evidence="1">Golgi apparatus membrane</location>
        <topology evidence="1">Single-pass type II membrane protein</topology>
    </subcellularLocation>
</comment>
<proteinExistence type="inferred from homology"/>
<keyword evidence="3" id="KW-0808">Transferase</keyword>
<dbReference type="PANTHER" id="PTHR14647:SF62">
    <property type="entry name" value="GALACTOSE-3-O-SULFOTRANSFERASE 2"/>
    <property type="match status" value="1"/>
</dbReference>
<name>A0AA97JJQ3_EUBMA</name>
<evidence type="ECO:0000256" key="7">
    <source>
        <dbReference type="ARBA" id="ARBA00023034"/>
    </source>
</evidence>
<dbReference type="GO" id="GO:0001733">
    <property type="term" value="F:galactosylceramide sulfotransferase activity"/>
    <property type="evidence" value="ECO:0007669"/>
    <property type="project" value="InterPro"/>
</dbReference>
<dbReference type="GeneID" id="129332844"/>
<evidence type="ECO:0000256" key="5">
    <source>
        <dbReference type="ARBA" id="ARBA00022968"/>
    </source>
</evidence>
<evidence type="ECO:0000313" key="13">
    <source>
        <dbReference type="RefSeq" id="XP_054840103.1"/>
    </source>
</evidence>
<keyword evidence="9" id="KW-0325">Glycoprotein</keyword>
<keyword evidence="6 11" id="KW-1133">Transmembrane helix</keyword>
<evidence type="ECO:0000256" key="3">
    <source>
        <dbReference type="ARBA" id="ARBA00022679"/>
    </source>
</evidence>
<dbReference type="PANTHER" id="PTHR14647">
    <property type="entry name" value="GALACTOSE-3-O-SULFOTRANSFERASE"/>
    <property type="match status" value="1"/>
</dbReference>
<dbReference type="Gene3D" id="3.40.50.300">
    <property type="entry name" value="P-loop containing nucleotide triphosphate hydrolases"/>
    <property type="match status" value="1"/>
</dbReference>
<evidence type="ECO:0000256" key="8">
    <source>
        <dbReference type="ARBA" id="ARBA00023136"/>
    </source>
</evidence>
<dbReference type="InterPro" id="IPR027417">
    <property type="entry name" value="P-loop_NTPase"/>
</dbReference>
<dbReference type="KEGG" id="emc:129332844"/>
<dbReference type="AlphaFoldDB" id="A0AA97JJQ3"/>
<dbReference type="Pfam" id="PF06990">
    <property type="entry name" value="Gal-3-0_sulfotr"/>
    <property type="match status" value="1"/>
</dbReference>
<keyword evidence="4 11" id="KW-0812">Transmembrane</keyword>